<dbReference type="EMBL" id="CP046400">
    <property type="protein sequence ID" value="QGY40189.1"/>
    <property type="molecule type" value="Genomic_DNA"/>
</dbReference>
<evidence type="ECO:0000313" key="2">
    <source>
        <dbReference type="Proteomes" id="UP000428328"/>
    </source>
</evidence>
<dbReference type="KEGG" id="psel:GM415_08625"/>
<accession>A0A6I6JG97</accession>
<dbReference type="Proteomes" id="UP000428328">
    <property type="component" value="Chromosome"/>
</dbReference>
<keyword evidence="2" id="KW-1185">Reference proteome</keyword>
<proteinExistence type="predicted"/>
<sequence>MPERETRIFTGSSGERYRFAFRPKQTTFPDVPGVCILAYTHPRGHRAGFEAHPLAIAGTTSLKDTLAAPDHPECLANECWNSVYLLPLENARNREAVVDDLRQAYAPPCGSF</sequence>
<dbReference type="RefSeq" id="WP_158947412.1">
    <property type="nucleotide sequence ID" value="NZ_CP046400.1"/>
</dbReference>
<organism evidence="1 2">
    <name type="scientific">Pseudodesulfovibrio cashew</name>
    <dbReference type="NCBI Taxonomy" id="2678688"/>
    <lineage>
        <taxon>Bacteria</taxon>
        <taxon>Pseudomonadati</taxon>
        <taxon>Thermodesulfobacteriota</taxon>
        <taxon>Desulfovibrionia</taxon>
        <taxon>Desulfovibrionales</taxon>
        <taxon>Desulfovibrionaceae</taxon>
    </lineage>
</organism>
<protein>
    <submittedName>
        <fullName evidence="1">Uncharacterized protein</fullName>
    </submittedName>
</protein>
<evidence type="ECO:0000313" key="1">
    <source>
        <dbReference type="EMBL" id="QGY40189.1"/>
    </source>
</evidence>
<gene>
    <name evidence="1" type="ORF">GM415_08625</name>
</gene>
<dbReference type="AlphaFoldDB" id="A0A6I6JG97"/>
<name>A0A6I6JG97_9BACT</name>
<reference evidence="1 2" key="1">
    <citation type="submission" date="2019-11" db="EMBL/GenBank/DDBJ databases">
        <authorList>
            <person name="Zheng R.K."/>
            <person name="Sun C.M."/>
        </authorList>
    </citation>
    <scope>NUCLEOTIDE SEQUENCE [LARGE SCALE GENOMIC DNA]</scope>
    <source>
        <strain evidence="1 2">SRB007</strain>
    </source>
</reference>